<reference evidence="9 10" key="1">
    <citation type="journal article" date="2011" name="PLoS ONE">
        <title>Core proteome of the minimal cell: comparative proteomics of three mollicute species.</title>
        <authorList>
            <person name="Fisunov G.Y."/>
            <person name="Alexeev D.G."/>
            <person name="Bazaleev N.A."/>
            <person name="Ladygina V.G."/>
            <person name="Galyamina M.A."/>
            <person name="Kondratov I.G."/>
            <person name="Zhukova N.A."/>
            <person name="Serebryakova M.V."/>
            <person name="Demina I.A."/>
            <person name="Govorun V.M."/>
        </authorList>
    </citation>
    <scope>NUCLEOTIDE SEQUENCE [LARGE SCALE GENOMIC DNA]</scope>
    <source>
        <strain evidence="9 10">S6</strain>
    </source>
</reference>
<dbReference type="KEGG" id="mgz:GCW_03210"/>
<feature type="domain" description="DNA polymerase III delta subunit-like C-terminal" evidence="8">
    <location>
        <begin position="184"/>
        <end position="302"/>
    </location>
</feature>
<dbReference type="InterPro" id="IPR048466">
    <property type="entry name" value="DNA_pol3_delta-like_C"/>
</dbReference>
<sequence>MNYLIICDDFYLSQDYLTQKLNPENVVWVNYNENTNLAPYLSSGLFDTNSNKDLVIINPSFLSKEFNLNESKIIINNINNSSKNIYLLVNKNYDSKKEKFLKIAGKNEIKLLDKNNNYKIGFIKKQLDNLFTDYPNWLIYLINDKSNSDARLIANEIQKLQYVDKETLYDSELIEKIIIDHSDKKIYNLAKEIINNKVEEILVIYEDLIENKRQPTEIISMLITMLSKIYLMLLGKSMKLSDEEIAKKMGVNLYWVKYTYRDLYVKSAVVIKNFIVNLLELDINNKRNLSDSYQTLKFFIIKGVN</sequence>
<dbReference type="GO" id="GO:0009360">
    <property type="term" value="C:DNA polymerase III complex"/>
    <property type="evidence" value="ECO:0007669"/>
    <property type="project" value="TreeGrafter"/>
</dbReference>
<keyword evidence="4" id="KW-0235">DNA replication</keyword>
<keyword evidence="5" id="KW-0239">DNA-directed DNA polymerase</keyword>
<dbReference type="InterPro" id="IPR008921">
    <property type="entry name" value="DNA_pol3_clamp-load_cplx_C"/>
</dbReference>
<dbReference type="SUPFAM" id="SSF48019">
    <property type="entry name" value="post-AAA+ oligomerization domain-like"/>
    <property type="match status" value="1"/>
</dbReference>
<keyword evidence="3" id="KW-0548">Nucleotidyltransferase</keyword>
<dbReference type="Proteomes" id="UP000018735">
    <property type="component" value="Chromosome"/>
</dbReference>
<dbReference type="PANTHER" id="PTHR34388">
    <property type="entry name" value="DNA POLYMERASE III SUBUNIT DELTA"/>
    <property type="match status" value="1"/>
</dbReference>
<dbReference type="NCBIfam" id="TIGR01128">
    <property type="entry name" value="holA"/>
    <property type="match status" value="1"/>
</dbReference>
<keyword evidence="2" id="KW-0808">Transferase</keyword>
<dbReference type="AlphaFoldDB" id="A0A0F6CL53"/>
<dbReference type="EC" id="2.7.7.7" evidence="1"/>
<name>A0A0F6CL53_MYCGL</name>
<evidence type="ECO:0000256" key="1">
    <source>
        <dbReference type="ARBA" id="ARBA00012417"/>
    </source>
</evidence>
<evidence type="ECO:0000256" key="2">
    <source>
        <dbReference type="ARBA" id="ARBA00022679"/>
    </source>
</evidence>
<comment type="catalytic activity">
    <reaction evidence="7">
        <text>DNA(n) + a 2'-deoxyribonucleoside 5'-triphosphate = DNA(n+1) + diphosphate</text>
        <dbReference type="Rhea" id="RHEA:22508"/>
        <dbReference type="Rhea" id="RHEA-COMP:17339"/>
        <dbReference type="Rhea" id="RHEA-COMP:17340"/>
        <dbReference type="ChEBI" id="CHEBI:33019"/>
        <dbReference type="ChEBI" id="CHEBI:61560"/>
        <dbReference type="ChEBI" id="CHEBI:173112"/>
        <dbReference type="EC" id="2.7.7.7"/>
    </reaction>
</comment>
<evidence type="ECO:0000259" key="8">
    <source>
        <dbReference type="Pfam" id="PF21694"/>
    </source>
</evidence>
<dbReference type="GO" id="GO:0003887">
    <property type="term" value="F:DNA-directed DNA polymerase activity"/>
    <property type="evidence" value="ECO:0007669"/>
    <property type="project" value="UniProtKB-KW"/>
</dbReference>
<accession>A0A0F6CL53</accession>
<dbReference type="InterPro" id="IPR005790">
    <property type="entry name" value="DNA_polIII_delta"/>
</dbReference>
<evidence type="ECO:0000313" key="9">
    <source>
        <dbReference type="EMBL" id="AHB99825.1"/>
    </source>
</evidence>
<dbReference type="HOGENOM" id="CLU_911605_0_0_14"/>
<gene>
    <name evidence="9" type="ORF">GCW_03210</name>
</gene>
<evidence type="ECO:0000256" key="4">
    <source>
        <dbReference type="ARBA" id="ARBA00022705"/>
    </source>
</evidence>
<evidence type="ECO:0000256" key="6">
    <source>
        <dbReference type="ARBA" id="ARBA00034754"/>
    </source>
</evidence>
<proteinExistence type="inferred from homology"/>
<evidence type="ECO:0000256" key="7">
    <source>
        <dbReference type="ARBA" id="ARBA00049244"/>
    </source>
</evidence>
<dbReference type="GO" id="GO:0003677">
    <property type="term" value="F:DNA binding"/>
    <property type="evidence" value="ECO:0007669"/>
    <property type="project" value="InterPro"/>
</dbReference>
<dbReference type="PANTHER" id="PTHR34388:SF1">
    <property type="entry name" value="DNA POLYMERASE III SUBUNIT DELTA"/>
    <property type="match status" value="1"/>
</dbReference>
<evidence type="ECO:0000256" key="3">
    <source>
        <dbReference type="ARBA" id="ARBA00022695"/>
    </source>
</evidence>
<evidence type="ECO:0000256" key="5">
    <source>
        <dbReference type="ARBA" id="ARBA00022932"/>
    </source>
</evidence>
<dbReference type="GO" id="GO:0006261">
    <property type="term" value="P:DNA-templated DNA replication"/>
    <property type="evidence" value="ECO:0007669"/>
    <property type="project" value="TreeGrafter"/>
</dbReference>
<comment type="similarity">
    <text evidence="6">Belongs to the DNA polymerase HolA subunit family.</text>
</comment>
<evidence type="ECO:0000313" key="10">
    <source>
        <dbReference type="Proteomes" id="UP000018735"/>
    </source>
</evidence>
<dbReference type="EMBL" id="CP006916">
    <property type="protein sequence ID" value="AHB99825.1"/>
    <property type="molecule type" value="Genomic_DNA"/>
</dbReference>
<dbReference type="Gene3D" id="1.20.272.10">
    <property type="match status" value="1"/>
</dbReference>
<dbReference type="Pfam" id="PF21694">
    <property type="entry name" value="DNA_pol3_delta_C"/>
    <property type="match status" value="1"/>
</dbReference>
<dbReference type="RefSeq" id="WP_011884837.1">
    <property type="nucleotide sequence ID" value="NC_023030.2"/>
</dbReference>
<organism evidence="9 10">
    <name type="scientific">Mycoplasmoides gallisepticum S6</name>
    <dbReference type="NCBI Taxonomy" id="1006581"/>
    <lineage>
        <taxon>Bacteria</taxon>
        <taxon>Bacillati</taxon>
        <taxon>Mycoplasmatota</taxon>
        <taxon>Mycoplasmoidales</taxon>
        <taxon>Mycoplasmoidaceae</taxon>
        <taxon>Mycoplasmoides</taxon>
    </lineage>
</organism>
<protein>
    <recommendedName>
        <fullName evidence="1">DNA-directed DNA polymerase</fullName>
        <ecNumber evidence="1">2.7.7.7</ecNumber>
    </recommendedName>
</protein>